<evidence type="ECO:0000256" key="1">
    <source>
        <dbReference type="ARBA" id="ARBA00006636"/>
    </source>
</evidence>
<evidence type="ECO:0000256" key="3">
    <source>
        <dbReference type="ARBA" id="ARBA00022963"/>
    </source>
</evidence>
<sequence length="267" mass="29695">MKEMNRPKIGIALGSGGARGFAHLGVLKVLKEENIEVDYLAGSSMGALVGAFYGTGLEMEQLYRIAFAFKRKYYTDFALPKMGFIAGERVKELVRMFTKNKNIEDLNIPLSIVTTDIKTGEKVVFDKGPIAPAVRASISIPGIFVPEKIDGRLLVDGGVVDRIPVSVVKEMGADIVIGVNVSRVKMDAEIGSIFDVILQSFDILQMELVKNRETNCDIMIRPRVEKFSSRAFTNIKEIIEQGEAEAIKQLPAIKEKIETWKESFYEK</sequence>
<dbReference type="PANTHER" id="PTHR14226">
    <property type="entry name" value="NEUROPATHY TARGET ESTERASE/SWISS CHEESE D.MELANOGASTER"/>
    <property type="match status" value="1"/>
</dbReference>
<dbReference type="Gene3D" id="3.40.1090.10">
    <property type="entry name" value="Cytosolic phospholipase A2 catalytic domain"/>
    <property type="match status" value="2"/>
</dbReference>
<comment type="caution">
    <text evidence="7">The sequence shown here is derived from an EMBL/GenBank/DDBJ whole genome shotgun (WGS) entry which is preliminary data.</text>
</comment>
<name>A0A1I5VWI5_9BACI</name>
<reference evidence="7 8" key="1">
    <citation type="submission" date="2016-10" db="EMBL/GenBank/DDBJ databases">
        <authorList>
            <person name="Varghese N."/>
            <person name="Submissions S."/>
        </authorList>
    </citation>
    <scope>NUCLEOTIDE SEQUENCE [LARGE SCALE GENOMIC DNA]</scope>
    <source>
        <strain evidence="7 8">DSM 13796</strain>
    </source>
</reference>
<evidence type="ECO:0000259" key="6">
    <source>
        <dbReference type="PROSITE" id="PS51635"/>
    </source>
</evidence>
<dbReference type="Proteomes" id="UP000182762">
    <property type="component" value="Unassembled WGS sequence"/>
</dbReference>
<keyword evidence="8" id="KW-1185">Reference proteome</keyword>
<comment type="caution">
    <text evidence="5">Lacks conserved residue(s) required for the propagation of feature annotation.</text>
</comment>
<evidence type="ECO:0000256" key="4">
    <source>
        <dbReference type="ARBA" id="ARBA00023098"/>
    </source>
</evidence>
<feature type="active site" description="Nucleophile" evidence="5">
    <location>
        <position position="44"/>
    </location>
</feature>
<dbReference type="InterPro" id="IPR001423">
    <property type="entry name" value="LysoPLipase_patatin_CS"/>
</dbReference>
<evidence type="ECO:0000256" key="5">
    <source>
        <dbReference type="PROSITE-ProRule" id="PRU01161"/>
    </source>
</evidence>
<organism evidence="7 8">
    <name type="scientific">Priestia endophytica DSM 13796</name>
    <dbReference type="NCBI Taxonomy" id="1121089"/>
    <lineage>
        <taxon>Bacteria</taxon>
        <taxon>Bacillati</taxon>
        <taxon>Bacillota</taxon>
        <taxon>Bacilli</taxon>
        <taxon>Bacillales</taxon>
        <taxon>Bacillaceae</taxon>
        <taxon>Priestia</taxon>
    </lineage>
</organism>
<keyword evidence="3 5" id="KW-0442">Lipid degradation</keyword>
<feature type="short sequence motif" description="GXSXG" evidence="5">
    <location>
        <begin position="42"/>
        <end position="46"/>
    </location>
</feature>
<keyword evidence="2 5" id="KW-0378">Hydrolase</keyword>
<dbReference type="EMBL" id="FOXX01000001">
    <property type="protein sequence ID" value="SFQ11346.1"/>
    <property type="molecule type" value="Genomic_DNA"/>
</dbReference>
<comment type="similarity">
    <text evidence="1">Belongs to the NTE family.</text>
</comment>
<dbReference type="PANTHER" id="PTHR14226:SF76">
    <property type="entry name" value="NTE FAMILY PROTEIN RSSA"/>
    <property type="match status" value="1"/>
</dbReference>
<feature type="short sequence motif" description="DGA/G" evidence="5">
    <location>
        <begin position="156"/>
        <end position="158"/>
    </location>
</feature>
<keyword evidence="4 5" id="KW-0443">Lipid metabolism</keyword>
<protein>
    <submittedName>
        <fullName evidence="7">NTE family protein</fullName>
    </submittedName>
</protein>
<dbReference type="PROSITE" id="PS51635">
    <property type="entry name" value="PNPLA"/>
    <property type="match status" value="1"/>
</dbReference>
<dbReference type="InterPro" id="IPR002641">
    <property type="entry name" value="PNPLA_dom"/>
</dbReference>
<feature type="active site" description="Proton acceptor" evidence="5">
    <location>
        <position position="156"/>
    </location>
</feature>
<evidence type="ECO:0000256" key="2">
    <source>
        <dbReference type="ARBA" id="ARBA00022801"/>
    </source>
</evidence>
<dbReference type="PROSITE" id="PS01237">
    <property type="entry name" value="UPF0028"/>
    <property type="match status" value="1"/>
</dbReference>
<gene>
    <name evidence="7" type="ORF">SAMN02745910_00272</name>
</gene>
<dbReference type="Pfam" id="PF01734">
    <property type="entry name" value="Patatin"/>
    <property type="match status" value="1"/>
</dbReference>
<feature type="domain" description="PNPLA" evidence="6">
    <location>
        <begin position="11"/>
        <end position="169"/>
    </location>
</feature>
<accession>A0A1I5VWI5</accession>
<evidence type="ECO:0000313" key="8">
    <source>
        <dbReference type="Proteomes" id="UP000182762"/>
    </source>
</evidence>
<dbReference type="SUPFAM" id="SSF52151">
    <property type="entry name" value="FabD/lysophospholipase-like"/>
    <property type="match status" value="1"/>
</dbReference>
<proteinExistence type="inferred from homology"/>
<dbReference type="InterPro" id="IPR016035">
    <property type="entry name" value="Acyl_Trfase/lysoPLipase"/>
</dbReference>
<dbReference type="InterPro" id="IPR050301">
    <property type="entry name" value="NTE"/>
</dbReference>
<evidence type="ECO:0000313" key="7">
    <source>
        <dbReference type="EMBL" id="SFQ11346.1"/>
    </source>
</evidence>